<comment type="caution">
    <text evidence="2">The sequence shown here is derived from an EMBL/GenBank/DDBJ whole genome shotgun (WGS) entry which is preliminary data.</text>
</comment>
<organism evidence="2 3">
    <name type="scientific">Trinickia dinghuensis</name>
    <dbReference type="NCBI Taxonomy" id="2291023"/>
    <lineage>
        <taxon>Bacteria</taxon>
        <taxon>Pseudomonadati</taxon>
        <taxon>Pseudomonadota</taxon>
        <taxon>Betaproteobacteria</taxon>
        <taxon>Burkholderiales</taxon>
        <taxon>Burkholderiaceae</taxon>
        <taxon>Trinickia</taxon>
    </lineage>
</organism>
<dbReference type="Gene3D" id="3.30.1540.10">
    <property type="entry name" value="formyl-coa transferase, domain 3"/>
    <property type="match status" value="1"/>
</dbReference>
<feature type="region of interest" description="Disordered" evidence="1">
    <location>
        <begin position="453"/>
        <end position="472"/>
    </location>
</feature>
<accession>A0A3D8K2H0</accession>
<dbReference type="AlphaFoldDB" id="A0A3D8K2H0"/>
<dbReference type="InterPro" id="IPR003673">
    <property type="entry name" value="CoA-Trfase_fam_III"/>
</dbReference>
<gene>
    <name evidence="2" type="ORF">DWV00_04170</name>
</gene>
<name>A0A3D8K2H0_9BURK</name>
<dbReference type="InterPro" id="IPR050509">
    <property type="entry name" value="CoA-transferase_III"/>
</dbReference>
<dbReference type="PANTHER" id="PTHR48228">
    <property type="entry name" value="SUCCINYL-COA--D-CITRAMALATE COA-TRANSFERASE"/>
    <property type="match status" value="1"/>
</dbReference>
<protein>
    <submittedName>
        <fullName evidence="2">CoA transferase</fullName>
    </submittedName>
</protein>
<dbReference type="EMBL" id="QRGA01000003">
    <property type="protein sequence ID" value="RDU99633.1"/>
    <property type="molecule type" value="Genomic_DNA"/>
</dbReference>
<dbReference type="GO" id="GO:0016740">
    <property type="term" value="F:transferase activity"/>
    <property type="evidence" value="ECO:0007669"/>
    <property type="project" value="UniProtKB-KW"/>
</dbReference>
<dbReference type="InterPro" id="IPR044855">
    <property type="entry name" value="CoA-Trfase_III_dom3_sf"/>
</dbReference>
<dbReference type="Proteomes" id="UP000256838">
    <property type="component" value="Unassembled WGS sequence"/>
</dbReference>
<reference evidence="2 3" key="1">
    <citation type="submission" date="2018-08" db="EMBL/GenBank/DDBJ databases">
        <title>Paraburkholderia sp. DHOM06 isolated from forest soil.</title>
        <authorList>
            <person name="Gao Z.-H."/>
            <person name="Qiu L.-H."/>
        </authorList>
    </citation>
    <scope>NUCLEOTIDE SEQUENCE [LARGE SCALE GENOMIC DNA]</scope>
    <source>
        <strain evidence="2 3">DHOM06</strain>
    </source>
</reference>
<dbReference type="OrthoDB" id="9058532at2"/>
<dbReference type="RefSeq" id="WP_115532303.1">
    <property type="nucleotide sequence ID" value="NZ_QRGA01000003.1"/>
</dbReference>
<proteinExistence type="predicted"/>
<evidence type="ECO:0000313" key="3">
    <source>
        <dbReference type="Proteomes" id="UP000256838"/>
    </source>
</evidence>
<dbReference type="InterPro" id="IPR023606">
    <property type="entry name" value="CoA-Trfase_III_dom_1_sf"/>
</dbReference>
<dbReference type="SUPFAM" id="SSF89796">
    <property type="entry name" value="CoA-transferase family III (CaiB/BaiF)"/>
    <property type="match status" value="2"/>
</dbReference>
<dbReference type="PANTHER" id="PTHR48228:SF4">
    <property type="entry name" value="BLR3030 PROTEIN"/>
    <property type="match status" value="1"/>
</dbReference>
<dbReference type="Gene3D" id="3.40.50.10540">
    <property type="entry name" value="Crotonobetainyl-coa:carnitine coa-transferase, domain 1"/>
    <property type="match status" value="2"/>
</dbReference>
<dbReference type="Pfam" id="PF02515">
    <property type="entry name" value="CoA_transf_3"/>
    <property type="match status" value="2"/>
</dbReference>
<keyword evidence="3" id="KW-1185">Reference proteome</keyword>
<keyword evidence="2" id="KW-0808">Transferase</keyword>
<evidence type="ECO:0000313" key="2">
    <source>
        <dbReference type="EMBL" id="RDU99633.1"/>
    </source>
</evidence>
<evidence type="ECO:0000256" key="1">
    <source>
        <dbReference type="SAM" id="MobiDB-lite"/>
    </source>
</evidence>
<sequence length="472" mass="49968">MTAFSALEHIWSLAGCDVTALDDVRLVGEDPGLPSVYRVGALAGATIGAAALAAAQCHRLRTGIGQRIEVEQRRALAVFRSERYLRIDEGAAPELRDPLMGFYETRDGRWIQLHTNFPHHRQGVVNLLGCANDHAGVSAAIRGWDGAALDQALADAGLCAALIRRPDEWAALEQASAIAALPLFEIERIGGDGEGDARPMPIGRAAGAIDARPLGGVRVLDLSRIIAGPVAGRTLAQHGADVLLVNGPHLPNIAPLVIDNGRGKRSALLDLRREDERATLHALASEADIFLQAYRPGALAAHGFSPEALARARPGIVYVSICAYGHAGPWAQRRGFDSLVQSASGIAWTERAAAGATAPKHLPCQALDHATGYLAAFGAMAALLRRAVEGGSWHVRVSLAQTGRWLQSFGTIADGWRAPDVPLDAVRDLMQTMDSPFGKVLATAPAETMLATPPRFDRPPVPLGADAASWTA</sequence>